<gene>
    <name evidence="1" type="ORF">RGQ29_013421</name>
</gene>
<accession>A0AAN7G715</accession>
<proteinExistence type="predicted"/>
<dbReference type="EMBL" id="JAXUIC010000002">
    <property type="protein sequence ID" value="KAK4605342.1"/>
    <property type="molecule type" value="Genomic_DNA"/>
</dbReference>
<comment type="caution">
    <text evidence="1">The sequence shown here is derived from an EMBL/GenBank/DDBJ whole genome shotgun (WGS) entry which is preliminary data.</text>
</comment>
<keyword evidence="2" id="KW-1185">Reference proteome</keyword>
<evidence type="ECO:0000313" key="1">
    <source>
        <dbReference type="EMBL" id="KAK4605342.1"/>
    </source>
</evidence>
<dbReference type="Proteomes" id="UP001324115">
    <property type="component" value="Unassembled WGS sequence"/>
</dbReference>
<reference evidence="1 2" key="1">
    <citation type="journal article" date="2023" name="G3 (Bethesda)">
        <title>A haplotype-resolved chromosome-scale genome for Quercus rubra L. provides insights into the genetics of adaptive traits for red oak species.</title>
        <authorList>
            <person name="Kapoor B."/>
            <person name="Jenkins J."/>
            <person name="Schmutz J."/>
            <person name="Zhebentyayeva T."/>
            <person name="Kuelheim C."/>
            <person name="Coggeshall M."/>
            <person name="Heim C."/>
            <person name="Lasky J.R."/>
            <person name="Leites L."/>
            <person name="Islam-Faridi N."/>
            <person name="Romero-Severson J."/>
            <person name="DeLeo V.L."/>
            <person name="Lucas S.M."/>
            <person name="Lazic D."/>
            <person name="Gailing O."/>
            <person name="Carlson J."/>
            <person name="Staton M."/>
        </authorList>
    </citation>
    <scope>NUCLEOTIDE SEQUENCE [LARGE SCALE GENOMIC DNA]</scope>
    <source>
        <strain evidence="1">Pseudo-F2</strain>
    </source>
</reference>
<evidence type="ECO:0000313" key="2">
    <source>
        <dbReference type="Proteomes" id="UP001324115"/>
    </source>
</evidence>
<sequence length="121" mass="13093">MWKKTLFIAAKVVILAFLIFTIKPLGATRPLNDKKTSNDAKKMSFKANRAAVPPSGPNPCTYIPRPGNGLSCTAGAEVTKGISLIFKNKYPSSSKPQALFILPWAQMVQGAFTSLPLAVRE</sequence>
<protein>
    <submittedName>
        <fullName evidence="1">Uncharacterized protein</fullName>
    </submittedName>
</protein>
<organism evidence="1 2">
    <name type="scientific">Quercus rubra</name>
    <name type="common">Northern red oak</name>
    <name type="synonym">Quercus borealis</name>
    <dbReference type="NCBI Taxonomy" id="3512"/>
    <lineage>
        <taxon>Eukaryota</taxon>
        <taxon>Viridiplantae</taxon>
        <taxon>Streptophyta</taxon>
        <taxon>Embryophyta</taxon>
        <taxon>Tracheophyta</taxon>
        <taxon>Spermatophyta</taxon>
        <taxon>Magnoliopsida</taxon>
        <taxon>eudicotyledons</taxon>
        <taxon>Gunneridae</taxon>
        <taxon>Pentapetalae</taxon>
        <taxon>rosids</taxon>
        <taxon>fabids</taxon>
        <taxon>Fagales</taxon>
        <taxon>Fagaceae</taxon>
        <taxon>Quercus</taxon>
    </lineage>
</organism>
<dbReference type="AlphaFoldDB" id="A0AAN7G715"/>
<name>A0AAN7G715_QUERU</name>